<evidence type="ECO:0000313" key="4">
    <source>
        <dbReference type="Proteomes" id="UP000035068"/>
    </source>
</evidence>
<protein>
    <recommendedName>
        <fullName evidence="2">AB hydrolase-1 domain-containing protein</fullName>
    </recommendedName>
</protein>
<organism evidence="3 4">
    <name type="scientific">Geoalkalibacter ferrihydriticus DSM 17813</name>
    <dbReference type="NCBI Taxonomy" id="1121915"/>
    <lineage>
        <taxon>Bacteria</taxon>
        <taxon>Pseudomonadati</taxon>
        <taxon>Thermodesulfobacteriota</taxon>
        <taxon>Desulfuromonadia</taxon>
        <taxon>Desulfuromonadales</taxon>
        <taxon>Geoalkalibacteraceae</taxon>
        <taxon>Geoalkalibacter</taxon>
    </lineage>
</organism>
<dbReference type="AlphaFoldDB" id="A0A0C2DU90"/>
<dbReference type="GO" id="GO:0016020">
    <property type="term" value="C:membrane"/>
    <property type="evidence" value="ECO:0007669"/>
    <property type="project" value="TreeGrafter"/>
</dbReference>
<dbReference type="InterPro" id="IPR000073">
    <property type="entry name" value="AB_hydrolase_1"/>
</dbReference>
<evidence type="ECO:0000313" key="3">
    <source>
        <dbReference type="EMBL" id="KIH77019.1"/>
    </source>
</evidence>
<dbReference type="PANTHER" id="PTHR43798:SF31">
    <property type="entry name" value="AB HYDROLASE SUPERFAMILY PROTEIN YCLE"/>
    <property type="match status" value="1"/>
</dbReference>
<gene>
    <name evidence="3" type="ORF">GFER_08155</name>
</gene>
<keyword evidence="1" id="KW-0378">Hydrolase</keyword>
<dbReference type="SUPFAM" id="SSF53474">
    <property type="entry name" value="alpha/beta-Hydrolases"/>
    <property type="match status" value="1"/>
</dbReference>
<keyword evidence="4" id="KW-1185">Reference proteome</keyword>
<dbReference type="EMBL" id="JWJD01000002">
    <property type="protein sequence ID" value="KIH77019.1"/>
    <property type="molecule type" value="Genomic_DNA"/>
</dbReference>
<accession>A0A0C2DU90</accession>
<dbReference type="PRINTS" id="PR00111">
    <property type="entry name" value="ABHYDROLASE"/>
</dbReference>
<comment type="caution">
    <text evidence="3">The sequence shown here is derived from an EMBL/GenBank/DDBJ whole genome shotgun (WGS) entry which is preliminary data.</text>
</comment>
<dbReference type="InterPro" id="IPR029058">
    <property type="entry name" value="AB_hydrolase_fold"/>
</dbReference>
<dbReference type="Pfam" id="PF00561">
    <property type="entry name" value="Abhydrolase_1"/>
    <property type="match status" value="1"/>
</dbReference>
<feature type="domain" description="AB hydrolase-1" evidence="2">
    <location>
        <begin position="21"/>
        <end position="255"/>
    </location>
</feature>
<dbReference type="GO" id="GO:0016787">
    <property type="term" value="F:hydrolase activity"/>
    <property type="evidence" value="ECO:0007669"/>
    <property type="project" value="UniProtKB-KW"/>
</dbReference>
<name>A0A0C2DU90_9BACT</name>
<dbReference type="RefSeq" id="WP_040098235.1">
    <property type="nucleotide sequence ID" value="NZ_JWJD01000002.1"/>
</dbReference>
<evidence type="ECO:0000256" key="1">
    <source>
        <dbReference type="ARBA" id="ARBA00022801"/>
    </source>
</evidence>
<dbReference type="Gene3D" id="3.40.50.1820">
    <property type="entry name" value="alpha/beta hydrolase"/>
    <property type="match status" value="1"/>
</dbReference>
<dbReference type="Proteomes" id="UP000035068">
    <property type="component" value="Unassembled WGS sequence"/>
</dbReference>
<reference evidence="3 4" key="1">
    <citation type="submission" date="2014-12" db="EMBL/GenBank/DDBJ databases">
        <title>Genomes of Geoalkalibacter ferrihydriticus and Geoalkalibacter subterraneus, two haloalkaliphilic metal-reducing members of the Geobacteraceae.</title>
        <authorList>
            <person name="Badalamenti J.P."/>
            <person name="Torres C.I."/>
            <person name="Krajmalnik-Brown R."/>
            <person name="Bond D.R."/>
        </authorList>
    </citation>
    <scope>NUCLEOTIDE SEQUENCE [LARGE SCALE GENOMIC DNA]</scope>
    <source>
        <strain evidence="3 4">DSM 17813</strain>
    </source>
</reference>
<sequence length="267" mass="29398">MNTLTLADGHTLSYRDAGQGPPLVLLHGWSLSATVFSEMIEGLAADFRVLAPDLRGHGSSDCAPGFGLEDFSADLRQWLDALNLDTFYLGGWSLGGQVALKLAQVEPQRIERLLLVATTPRFSNAEDWIHGLPDVQVRSLARNLRRVYEKTLGDFFALQFGPEEITPQRYRQILAFAVRPGRVPAPEAALAALETLRQVDLRADLHTLGCPTLVVHGRNDAITPVAAGRYLASAIPDARLHELADVGHAPFFSRPEQILSLWREFLS</sequence>
<proteinExistence type="predicted"/>
<evidence type="ECO:0000259" key="2">
    <source>
        <dbReference type="Pfam" id="PF00561"/>
    </source>
</evidence>
<dbReference type="PANTHER" id="PTHR43798">
    <property type="entry name" value="MONOACYLGLYCEROL LIPASE"/>
    <property type="match status" value="1"/>
</dbReference>
<dbReference type="InterPro" id="IPR050266">
    <property type="entry name" value="AB_hydrolase_sf"/>
</dbReference>